<comment type="caution">
    <text evidence="2">The sequence shown here is derived from an EMBL/GenBank/DDBJ whole genome shotgun (WGS) entry which is preliminary data.</text>
</comment>
<sequence>METILGYETPLCGSDYEELGEVGDSPTIAFGERYIVLQVNIVSKPKVYYHDDEYFLVRFAKVDDMNEVWSPKFDFNKEVLQIVPIYVKYSNLPLDCWSMDLGLVVALGFLCM</sequence>
<dbReference type="PANTHER" id="PTHR33233:SF17">
    <property type="entry name" value="DUF4283 DOMAIN-CONTAINING PROTEIN"/>
    <property type="match status" value="1"/>
</dbReference>
<proteinExistence type="predicted"/>
<evidence type="ECO:0000259" key="1">
    <source>
        <dbReference type="Pfam" id="PF14111"/>
    </source>
</evidence>
<gene>
    <name evidence="2" type="ORF">H5410_037573</name>
</gene>
<name>A0A9J5Y880_SOLCO</name>
<reference evidence="2 3" key="1">
    <citation type="submission" date="2020-09" db="EMBL/GenBank/DDBJ databases">
        <title>De no assembly of potato wild relative species, Solanum commersonii.</title>
        <authorList>
            <person name="Cho K."/>
        </authorList>
    </citation>
    <scope>NUCLEOTIDE SEQUENCE [LARGE SCALE GENOMIC DNA]</scope>
    <source>
        <strain evidence="2">LZ3.2</strain>
        <tissue evidence="2">Leaf</tissue>
    </source>
</reference>
<accession>A0A9J5Y880</accession>
<keyword evidence="3" id="KW-1185">Reference proteome</keyword>
<dbReference type="AlphaFoldDB" id="A0A9J5Y880"/>
<feature type="domain" description="DUF4283" evidence="1">
    <location>
        <begin position="23"/>
        <end position="78"/>
    </location>
</feature>
<dbReference type="OrthoDB" id="1939300at2759"/>
<dbReference type="PANTHER" id="PTHR33233">
    <property type="entry name" value="ENDONUCLEASE/EXONUCLEASE/PHOSPHATASE"/>
    <property type="match status" value="1"/>
</dbReference>
<dbReference type="Proteomes" id="UP000824120">
    <property type="component" value="Chromosome 7"/>
</dbReference>
<organism evidence="2 3">
    <name type="scientific">Solanum commersonii</name>
    <name type="common">Commerson's wild potato</name>
    <name type="synonym">Commerson's nightshade</name>
    <dbReference type="NCBI Taxonomy" id="4109"/>
    <lineage>
        <taxon>Eukaryota</taxon>
        <taxon>Viridiplantae</taxon>
        <taxon>Streptophyta</taxon>
        <taxon>Embryophyta</taxon>
        <taxon>Tracheophyta</taxon>
        <taxon>Spermatophyta</taxon>
        <taxon>Magnoliopsida</taxon>
        <taxon>eudicotyledons</taxon>
        <taxon>Gunneridae</taxon>
        <taxon>Pentapetalae</taxon>
        <taxon>asterids</taxon>
        <taxon>lamiids</taxon>
        <taxon>Solanales</taxon>
        <taxon>Solanaceae</taxon>
        <taxon>Solanoideae</taxon>
        <taxon>Solaneae</taxon>
        <taxon>Solanum</taxon>
    </lineage>
</organism>
<dbReference type="EMBL" id="JACXVP010000007">
    <property type="protein sequence ID" value="KAG5596341.1"/>
    <property type="molecule type" value="Genomic_DNA"/>
</dbReference>
<protein>
    <recommendedName>
        <fullName evidence="1">DUF4283 domain-containing protein</fullName>
    </recommendedName>
</protein>
<evidence type="ECO:0000313" key="3">
    <source>
        <dbReference type="Proteomes" id="UP000824120"/>
    </source>
</evidence>
<dbReference type="InterPro" id="IPR025558">
    <property type="entry name" value="DUF4283"/>
</dbReference>
<evidence type="ECO:0000313" key="2">
    <source>
        <dbReference type="EMBL" id="KAG5596341.1"/>
    </source>
</evidence>
<dbReference type="Pfam" id="PF14111">
    <property type="entry name" value="DUF4283"/>
    <property type="match status" value="1"/>
</dbReference>